<proteinExistence type="predicted"/>
<reference evidence="2" key="2">
    <citation type="submission" date="2015-06" db="UniProtKB">
        <authorList>
            <consortium name="EnsemblPlants"/>
        </authorList>
    </citation>
    <scope>IDENTIFICATION</scope>
</reference>
<dbReference type="Gramene" id="ORUFI12G09440.1">
    <property type="protein sequence ID" value="ORUFI12G09440.1"/>
    <property type="gene ID" value="ORUFI12G09440"/>
</dbReference>
<keyword evidence="3" id="KW-1185">Reference proteome</keyword>
<evidence type="ECO:0000256" key="1">
    <source>
        <dbReference type="SAM" id="MobiDB-lite"/>
    </source>
</evidence>
<sequence>MQASPPTVQHIATSAYLRAIRTPGRNPVPLLVITPLNLCCTGTNVAGIPTRFVPPKPQPEEQSRGMAEP</sequence>
<name>A0A0E0RFY9_ORYRU</name>
<dbReference type="AlphaFoldDB" id="A0A0E0RFY9"/>
<dbReference type="EnsemblPlants" id="ORUFI12G09440.1">
    <property type="protein sequence ID" value="ORUFI12G09440.1"/>
    <property type="gene ID" value="ORUFI12G09440"/>
</dbReference>
<dbReference type="Proteomes" id="UP000008022">
    <property type="component" value="Unassembled WGS sequence"/>
</dbReference>
<feature type="region of interest" description="Disordered" evidence="1">
    <location>
        <begin position="50"/>
        <end position="69"/>
    </location>
</feature>
<evidence type="ECO:0000313" key="3">
    <source>
        <dbReference type="Proteomes" id="UP000008022"/>
    </source>
</evidence>
<accession>A0A0E0RFY9</accession>
<organism evidence="2 3">
    <name type="scientific">Oryza rufipogon</name>
    <name type="common">Brownbeard rice</name>
    <name type="synonym">Asian wild rice</name>
    <dbReference type="NCBI Taxonomy" id="4529"/>
    <lineage>
        <taxon>Eukaryota</taxon>
        <taxon>Viridiplantae</taxon>
        <taxon>Streptophyta</taxon>
        <taxon>Embryophyta</taxon>
        <taxon>Tracheophyta</taxon>
        <taxon>Spermatophyta</taxon>
        <taxon>Magnoliopsida</taxon>
        <taxon>Liliopsida</taxon>
        <taxon>Poales</taxon>
        <taxon>Poaceae</taxon>
        <taxon>BOP clade</taxon>
        <taxon>Oryzoideae</taxon>
        <taxon>Oryzeae</taxon>
        <taxon>Oryzinae</taxon>
        <taxon>Oryza</taxon>
    </lineage>
</organism>
<protein>
    <submittedName>
        <fullName evidence="2">Uncharacterized protein</fullName>
    </submittedName>
</protein>
<evidence type="ECO:0000313" key="2">
    <source>
        <dbReference type="EnsemblPlants" id="ORUFI12G09440.1"/>
    </source>
</evidence>
<reference evidence="3" key="1">
    <citation type="submission" date="2013-06" db="EMBL/GenBank/DDBJ databases">
        <authorList>
            <person name="Zhao Q."/>
        </authorList>
    </citation>
    <scope>NUCLEOTIDE SEQUENCE</scope>
    <source>
        <strain evidence="3">cv. W1943</strain>
    </source>
</reference>
<dbReference type="HOGENOM" id="CLU_2780317_0_0_1"/>